<evidence type="ECO:0000256" key="3">
    <source>
        <dbReference type="ARBA" id="ARBA00023284"/>
    </source>
</evidence>
<reference evidence="8" key="1">
    <citation type="journal article" date="2023" name="Nat. Commun.">
        <title>Diploid and tetraploid genomes of Acorus and the evolution of monocots.</title>
        <authorList>
            <person name="Ma L."/>
            <person name="Liu K.W."/>
            <person name="Li Z."/>
            <person name="Hsiao Y.Y."/>
            <person name="Qi Y."/>
            <person name="Fu T."/>
            <person name="Tang G.D."/>
            <person name="Zhang D."/>
            <person name="Sun W.H."/>
            <person name="Liu D.K."/>
            <person name="Li Y."/>
            <person name="Chen G.Z."/>
            <person name="Liu X.D."/>
            <person name="Liao X.Y."/>
            <person name="Jiang Y.T."/>
            <person name="Yu X."/>
            <person name="Hao Y."/>
            <person name="Huang J."/>
            <person name="Zhao X.W."/>
            <person name="Ke S."/>
            <person name="Chen Y.Y."/>
            <person name="Wu W.L."/>
            <person name="Hsu J.L."/>
            <person name="Lin Y.F."/>
            <person name="Huang M.D."/>
            <person name="Li C.Y."/>
            <person name="Huang L."/>
            <person name="Wang Z.W."/>
            <person name="Zhao X."/>
            <person name="Zhong W.Y."/>
            <person name="Peng D.H."/>
            <person name="Ahmad S."/>
            <person name="Lan S."/>
            <person name="Zhang J.S."/>
            <person name="Tsai W.C."/>
            <person name="Van de Peer Y."/>
            <person name="Liu Z.J."/>
        </authorList>
    </citation>
    <scope>NUCLEOTIDE SEQUENCE</scope>
    <source>
        <strain evidence="8">CP</strain>
    </source>
</reference>
<evidence type="ECO:0000256" key="5">
    <source>
        <dbReference type="ARBA" id="ARBA00023849"/>
    </source>
</evidence>
<keyword evidence="3" id="KW-0676">Redox-active center</keyword>
<gene>
    <name evidence="8" type="ORF">QJS10_CPA08g01834</name>
</gene>
<keyword evidence="9" id="KW-1185">Reference proteome</keyword>
<dbReference type="PANTHER" id="PTHR28630:SF31">
    <property type="entry name" value="PEROXIREDOXIN-LIKE 2A"/>
    <property type="match status" value="1"/>
</dbReference>
<dbReference type="InterPro" id="IPR032801">
    <property type="entry name" value="PXL2A/B/C"/>
</dbReference>
<dbReference type="GO" id="GO:0005737">
    <property type="term" value="C:cytoplasm"/>
    <property type="evidence" value="ECO:0007669"/>
    <property type="project" value="UniProtKB-SubCell"/>
</dbReference>
<protein>
    <recommendedName>
        <fullName evidence="5">Peroxiredoxin-like 2A</fullName>
    </recommendedName>
    <alternativeName>
        <fullName evidence="7">Peroxiredoxin-like 2 activated in M-CSF stimulated monocytes</fullName>
    </alternativeName>
    <alternativeName>
        <fullName evidence="6">Redox-regulatory protein FAM213A</fullName>
    </alternativeName>
</protein>
<proteinExistence type="inferred from homology"/>
<name>A0AAV9EAZ5_ACOCL</name>
<dbReference type="PANTHER" id="PTHR28630">
    <property type="match status" value="1"/>
</dbReference>
<comment type="subcellular location">
    <subcellularLocation>
        <location evidence="1">Cytoplasm</location>
    </subcellularLocation>
</comment>
<dbReference type="AlphaFoldDB" id="A0AAV9EAZ5"/>
<keyword evidence="2" id="KW-0963">Cytoplasm</keyword>
<comment type="similarity">
    <text evidence="4">Belongs to the peroxiredoxin-like PRXL2 family. PRXL2A subfamily.</text>
</comment>
<evidence type="ECO:0000256" key="7">
    <source>
        <dbReference type="ARBA" id="ARBA00032129"/>
    </source>
</evidence>
<evidence type="ECO:0000256" key="2">
    <source>
        <dbReference type="ARBA" id="ARBA00022490"/>
    </source>
</evidence>
<reference evidence="8" key="2">
    <citation type="submission" date="2023-06" db="EMBL/GenBank/DDBJ databases">
        <authorList>
            <person name="Ma L."/>
            <person name="Liu K.-W."/>
            <person name="Li Z."/>
            <person name="Hsiao Y.-Y."/>
            <person name="Qi Y."/>
            <person name="Fu T."/>
            <person name="Tang G."/>
            <person name="Zhang D."/>
            <person name="Sun W.-H."/>
            <person name="Liu D.-K."/>
            <person name="Li Y."/>
            <person name="Chen G.-Z."/>
            <person name="Liu X.-D."/>
            <person name="Liao X.-Y."/>
            <person name="Jiang Y.-T."/>
            <person name="Yu X."/>
            <person name="Hao Y."/>
            <person name="Huang J."/>
            <person name="Zhao X.-W."/>
            <person name="Ke S."/>
            <person name="Chen Y.-Y."/>
            <person name="Wu W.-L."/>
            <person name="Hsu J.-L."/>
            <person name="Lin Y.-F."/>
            <person name="Huang M.-D."/>
            <person name="Li C.-Y."/>
            <person name="Huang L."/>
            <person name="Wang Z.-W."/>
            <person name="Zhao X."/>
            <person name="Zhong W.-Y."/>
            <person name="Peng D.-H."/>
            <person name="Ahmad S."/>
            <person name="Lan S."/>
            <person name="Zhang J.-S."/>
            <person name="Tsai W.-C."/>
            <person name="Van De Peer Y."/>
            <person name="Liu Z.-J."/>
        </authorList>
    </citation>
    <scope>NUCLEOTIDE SEQUENCE</scope>
    <source>
        <strain evidence="8">CP</strain>
        <tissue evidence="8">Leaves</tissue>
    </source>
</reference>
<evidence type="ECO:0000256" key="6">
    <source>
        <dbReference type="ARBA" id="ARBA00032058"/>
    </source>
</evidence>
<sequence>MASFIVEEFIGGGPFKELVPKMVEEGFDDVPKLKMMNSDDMDRVSMTHQQKDALEIRTYLHDRFLMRYADKLEASGKPLVELLNYNTTILSSQYGMVRGHAARFRTQSKLSNETNHVRIKEGHAFKGIVASAPVEARLCCCIRPPPMVENVSPYSSIENISIEKLAPEYKIGMERLVELKAPPMKASELWKNKLVKDFWPRYWGGVVILDRGNEFFKALGGGKQIKENFITGFVFNARARANYRRAKATGLERNLRGKDGTKGGLLVVGRGRSGIAYQFIERNFGDSAPIDEVIEICSQLQK</sequence>
<organism evidence="8 9">
    <name type="scientific">Acorus calamus</name>
    <name type="common">Sweet flag</name>
    <dbReference type="NCBI Taxonomy" id="4465"/>
    <lineage>
        <taxon>Eukaryota</taxon>
        <taxon>Viridiplantae</taxon>
        <taxon>Streptophyta</taxon>
        <taxon>Embryophyta</taxon>
        <taxon>Tracheophyta</taxon>
        <taxon>Spermatophyta</taxon>
        <taxon>Magnoliopsida</taxon>
        <taxon>Liliopsida</taxon>
        <taxon>Acoraceae</taxon>
        <taxon>Acorus</taxon>
    </lineage>
</organism>
<accession>A0AAV9EAZ5</accession>
<evidence type="ECO:0000256" key="4">
    <source>
        <dbReference type="ARBA" id="ARBA00023787"/>
    </source>
</evidence>
<evidence type="ECO:0000313" key="9">
    <source>
        <dbReference type="Proteomes" id="UP001180020"/>
    </source>
</evidence>
<comment type="caution">
    <text evidence="8">The sequence shown here is derived from an EMBL/GenBank/DDBJ whole genome shotgun (WGS) entry which is preliminary data.</text>
</comment>
<evidence type="ECO:0000256" key="1">
    <source>
        <dbReference type="ARBA" id="ARBA00004496"/>
    </source>
</evidence>
<dbReference type="EMBL" id="JAUJYO010000008">
    <property type="protein sequence ID" value="KAK1310661.1"/>
    <property type="molecule type" value="Genomic_DNA"/>
</dbReference>
<evidence type="ECO:0000313" key="8">
    <source>
        <dbReference type="EMBL" id="KAK1310661.1"/>
    </source>
</evidence>
<dbReference type="Pfam" id="PF13911">
    <property type="entry name" value="AhpC-TSA_2"/>
    <property type="match status" value="1"/>
</dbReference>
<dbReference type="Proteomes" id="UP001180020">
    <property type="component" value="Unassembled WGS sequence"/>
</dbReference>